<gene>
    <name evidence="1" type="ORF">Nepgr_022886</name>
</gene>
<reference evidence="1" key="1">
    <citation type="submission" date="2023-05" db="EMBL/GenBank/DDBJ databases">
        <title>Nepenthes gracilis genome sequencing.</title>
        <authorList>
            <person name="Fukushima K."/>
        </authorList>
    </citation>
    <scope>NUCLEOTIDE SEQUENCE</scope>
    <source>
        <strain evidence="1">SING2019-196</strain>
    </source>
</reference>
<dbReference type="AlphaFoldDB" id="A0AAD3XYI3"/>
<organism evidence="1 2">
    <name type="scientific">Nepenthes gracilis</name>
    <name type="common">Slender pitcher plant</name>
    <dbReference type="NCBI Taxonomy" id="150966"/>
    <lineage>
        <taxon>Eukaryota</taxon>
        <taxon>Viridiplantae</taxon>
        <taxon>Streptophyta</taxon>
        <taxon>Embryophyta</taxon>
        <taxon>Tracheophyta</taxon>
        <taxon>Spermatophyta</taxon>
        <taxon>Magnoliopsida</taxon>
        <taxon>eudicotyledons</taxon>
        <taxon>Gunneridae</taxon>
        <taxon>Pentapetalae</taxon>
        <taxon>Caryophyllales</taxon>
        <taxon>Nepenthaceae</taxon>
        <taxon>Nepenthes</taxon>
    </lineage>
</organism>
<keyword evidence="2" id="KW-1185">Reference proteome</keyword>
<dbReference type="EMBL" id="BSYO01000022">
    <property type="protein sequence ID" value="GMH21044.1"/>
    <property type="molecule type" value="Genomic_DNA"/>
</dbReference>
<evidence type="ECO:0000313" key="1">
    <source>
        <dbReference type="EMBL" id="GMH21044.1"/>
    </source>
</evidence>
<name>A0AAD3XYI3_NEPGR</name>
<sequence length="78" mass="9219">MRRELAGYVGWGPGDLWLFCTWPWICWFSDECNDTDLIGWFCSGFVELLKHKRELLSRALSSLLLLHMRHCRGNRSCQ</sequence>
<comment type="caution">
    <text evidence="1">The sequence shown here is derived from an EMBL/GenBank/DDBJ whole genome shotgun (WGS) entry which is preliminary data.</text>
</comment>
<accession>A0AAD3XYI3</accession>
<proteinExistence type="predicted"/>
<dbReference type="Proteomes" id="UP001279734">
    <property type="component" value="Unassembled WGS sequence"/>
</dbReference>
<protein>
    <submittedName>
        <fullName evidence="1">Uncharacterized protein</fullName>
    </submittedName>
</protein>
<evidence type="ECO:0000313" key="2">
    <source>
        <dbReference type="Proteomes" id="UP001279734"/>
    </source>
</evidence>